<proteinExistence type="predicted"/>
<keyword evidence="2" id="KW-1185">Reference proteome</keyword>
<evidence type="ECO:0000313" key="1">
    <source>
        <dbReference type="EMBL" id="RMJ13713.1"/>
    </source>
</evidence>
<gene>
    <name evidence="1" type="ORF">CDV36_006609</name>
</gene>
<dbReference type="AlphaFoldDB" id="A0A3M2S829"/>
<evidence type="ECO:0000313" key="2">
    <source>
        <dbReference type="Proteomes" id="UP000277212"/>
    </source>
</evidence>
<organism evidence="1 2">
    <name type="scientific">Fusarium kuroshium</name>
    <dbReference type="NCBI Taxonomy" id="2010991"/>
    <lineage>
        <taxon>Eukaryota</taxon>
        <taxon>Fungi</taxon>
        <taxon>Dikarya</taxon>
        <taxon>Ascomycota</taxon>
        <taxon>Pezizomycotina</taxon>
        <taxon>Sordariomycetes</taxon>
        <taxon>Hypocreomycetidae</taxon>
        <taxon>Hypocreales</taxon>
        <taxon>Nectriaceae</taxon>
        <taxon>Fusarium</taxon>
        <taxon>Fusarium solani species complex</taxon>
    </lineage>
</organism>
<sequence>MKRLDGVDGGGGGGGADAAAAAVGAAVAGGDGYKLVLPLKTFTITLTSTTTITTKLSIALTSFLPIPIDTSTPSWEMSVNQNNPDALFEEEEYQPEFVWHVFISMRWELQAPDYPRRQVFVQVRRERLEAARARGLRIPFAFAIDPREAVHGIRFLVIASDPATVIMPVIAWLLNERIQDVESGNLYLSPMNTLRPIAEGATVPRVEALHYPTKILSLFAHLFRNTTRLDRSG</sequence>
<dbReference type="Proteomes" id="UP000277212">
    <property type="component" value="Unassembled WGS sequence"/>
</dbReference>
<reference evidence="1 2" key="1">
    <citation type="submission" date="2017-06" db="EMBL/GenBank/DDBJ databases">
        <title>Comparative genomic analysis of Ambrosia Fusariam Clade fungi.</title>
        <authorList>
            <person name="Stajich J.E."/>
            <person name="Carrillo J."/>
            <person name="Kijimoto T."/>
            <person name="Eskalen A."/>
            <person name="O'Donnell K."/>
            <person name="Kasson M."/>
        </authorList>
    </citation>
    <scope>NUCLEOTIDE SEQUENCE [LARGE SCALE GENOMIC DNA]</scope>
    <source>
        <strain evidence="1">UCR3666</strain>
    </source>
</reference>
<name>A0A3M2S829_9HYPO</name>
<accession>A0A3M2S829</accession>
<dbReference type="OrthoDB" id="10567567at2759"/>
<dbReference type="EMBL" id="NKUJ01000102">
    <property type="protein sequence ID" value="RMJ13713.1"/>
    <property type="molecule type" value="Genomic_DNA"/>
</dbReference>
<protein>
    <submittedName>
        <fullName evidence="1">Uncharacterized protein</fullName>
    </submittedName>
</protein>
<comment type="caution">
    <text evidence="1">The sequence shown here is derived from an EMBL/GenBank/DDBJ whole genome shotgun (WGS) entry which is preliminary data.</text>
</comment>